<evidence type="ECO:0000313" key="2">
    <source>
        <dbReference type="EMBL" id="KAA8917504.1"/>
    </source>
</evidence>
<keyword evidence="3" id="KW-1185">Reference proteome</keyword>
<dbReference type="EMBL" id="SWFS01000032">
    <property type="protein sequence ID" value="KAA8917504.1"/>
    <property type="molecule type" value="Genomic_DNA"/>
</dbReference>
<dbReference type="Proteomes" id="UP000761534">
    <property type="component" value="Unassembled WGS sequence"/>
</dbReference>
<comment type="caution">
    <text evidence="2">The sequence shown here is derived from an EMBL/GenBank/DDBJ whole genome shotgun (WGS) entry which is preliminary data.</text>
</comment>
<accession>A0A642VDP6</accession>
<sequence>MQENGSTGCQHPPNLGHSTLYKRILRETEVVQPKYYNQNSGRKKANHHPNPMAYQWSQTSTLTTREPDRSITSLSDIANLERLLLQTALRQWRIKQIPNQAQSHTSNWKIGLKALSPSHMTGESPTPPTNGLTTDAMPKAAPNRPWTIPRLPIVTISEIIINTITCIPPPPTPANTRPPISMFILLARAHTKLPASNKTMAIATTMVYYRRIGIFWTNPWQALRSAT</sequence>
<protein>
    <submittedName>
        <fullName evidence="2">Uncharacterized protein</fullName>
    </submittedName>
</protein>
<evidence type="ECO:0000313" key="3">
    <source>
        <dbReference type="Proteomes" id="UP000761534"/>
    </source>
</evidence>
<gene>
    <name evidence="2" type="ORF">TRICI_000370</name>
</gene>
<proteinExistence type="predicted"/>
<feature type="compositionally biased region" description="Polar residues" evidence="1">
    <location>
        <begin position="119"/>
        <end position="133"/>
    </location>
</feature>
<feature type="region of interest" description="Disordered" evidence="1">
    <location>
        <begin position="119"/>
        <end position="141"/>
    </location>
</feature>
<reference evidence="2" key="1">
    <citation type="journal article" date="2019" name="G3 (Bethesda)">
        <title>Genome Assemblies of Two Rare Opportunistic Yeast Pathogens: Diutina rugosa (syn. Candida rugosa) and Trichomonascus ciferrii (syn. Candida ciferrii).</title>
        <authorList>
            <person name="Mixao V."/>
            <person name="Saus E."/>
            <person name="Hansen A.P."/>
            <person name="Lass-Florl C."/>
            <person name="Gabaldon T."/>
        </authorList>
    </citation>
    <scope>NUCLEOTIDE SEQUENCE</scope>
    <source>
        <strain evidence="2">CBS 4856</strain>
    </source>
</reference>
<name>A0A642VDP6_9ASCO</name>
<dbReference type="VEuPathDB" id="FungiDB:TRICI_000370"/>
<dbReference type="AlphaFoldDB" id="A0A642VDP6"/>
<evidence type="ECO:0000256" key="1">
    <source>
        <dbReference type="SAM" id="MobiDB-lite"/>
    </source>
</evidence>
<organism evidence="2 3">
    <name type="scientific">Trichomonascus ciferrii</name>
    <dbReference type="NCBI Taxonomy" id="44093"/>
    <lineage>
        <taxon>Eukaryota</taxon>
        <taxon>Fungi</taxon>
        <taxon>Dikarya</taxon>
        <taxon>Ascomycota</taxon>
        <taxon>Saccharomycotina</taxon>
        <taxon>Dipodascomycetes</taxon>
        <taxon>Dipodascales</taxon>
        <taxon>Trichomonascaceae</taxon>
        <taxon>Trichomonascus</taxon>
        <taxon>Trichomonascus ciferrii complex</taxon>
    </lineage>
</organism>